<reference evidence="2" key="1">
    <citation type="journal article" date="2023" name="PLoS Negl. Trop. Dis.">
        <title>A genome sequence for Biomphalaria pfeifferi, the major vector snail for the human-infecting parasite Schistosoma mansoni.</title>
        <authorList>
            <person name="Bu L."/>
            <person name="Lu L."/>
            <person name="Laidemitt M.R."/>
            <person name="Zhang S.M."/>
            <person name="Mutuku M."/>
            <person name="Mkoji G."/>
            <person name="Steinauer M."/>
            <person name="Loker E.S."/>
        </authorList>
    </citation>
    <scope>NUCLEOTIDE SEQUENCE</scope>
    <source>
        <strain evidence="2">KasaAsao</strain>
    </source>
</reference>
<sequence>MNYVLGLSIGIVLGLNTASAYLVPLNSTSYAAACKETDKTCDGSILSNKTSACQLLKENATYLCYVKQGFCKENEFQNLMATKCNVSSTTLNSSDVKNSFYNALAKVSQNCLTRVINSTYYSVIFMVLK</sequence>
<feature type="signal peptide" evidence="1">
    <location>
        <begin position="1"/>
        <end position="20"/>
    </location>
</feature>
<evidence type="ECO:0000313" key="3">
    <source>
        <dbReference type="Proteomes" id="UP001233172"/>
    </source>
</evidence>
<name>A0AAD8BW12_BIOPF</name>
<accession>A0AAD8BW12</accession>
<comment type="caution">
    <text evidence="2">The sequence shown here is derived from an EMBL/GenBank/DDBJ whole genome shotgun (WGS) entry which is preliminary data.</text>
</comment>
<protein>
    <recommendedName>
        <fullName evidence="4">Transmembrane protein</fullName>
    </recommendedName>
</protein>
<dbReference type="AlphaFoldDB" id="A0AAD8BW12"/>
<feature type="chain" id="PRO_5042125601" description="Transmembrane protein" evidence="1">
    <location>
        <begin position="21"/>
        <end position="129"/>
    </location>
</feature>
<dbReference type="EMBL" id="JASAOG010000028">
    <property type="protein sequence ID" value="KAK0061901.1"/>
    <property type="molecule type" value="Genomic_DNA"/>
</dbReference>
<keyword evidence="1" id="KW-0732">Signal</keyword>
<organism evidence="2 3">
    <name type="scientific">Biomphalaria pfeifferi</name>
    <name type="common">Bloodfluke planorb</name>
    <name type="synonym">Freshwater snail</name>
    <dbReference type="NCBI Taxonomy" id="112525"/>
    <lineage>
        <taxon>Eukaryota</taxon>
        <taxon>Metazoa</taxon>
        <taxon>Spiralia</taxon>
        <taxon>Lophotrochozoa</taxon>
        <taxon>Mollusca</taxon>
        <taxon>Gastropoda</taxon>
        <taxon>Heterobranchia</taxon>
        <taxon>Euthyneura</taxon>
        <taxon>Panpulmonata</taxon>
        <taxon>Hygrophila</taxon>
        <taxon>Lymnaeoidea</taxon>
        <taxon>Planorbidae</taxon>
        <taxon>Biomphalaria</taxon>
    </lineage>
</organism>
<evidence type="ECO:0000313" key="2">
    <source>
        <dbReference type="EMBL" id="KAK0061901.1"/>
    </source>
</evidence>
<evidence type="ECO:0008006" key="4">
    <source>
        <dbReference type="Google" id="ProtNLM"/>
    </source>
</evidence>
<evidence type="ECO:0000256" key="1">
    <source>
        <dbReference type="SAM" id="SignalP"/>
    </source>
</evidence>
<keyword evidence="3" id="KW-1185">Reference proteome</keyword>
<dbReference type="Proteomes" id="UP001233172">
    <property type="component" value="Unassembled WGS sequence"/>
</dbReference>
<gene>
    <name evidence="2" type="ORF">Bpfe_008816</name>
</gene>
<proteinExistence type="predicted"/>
<reference evidence="2" key="2">
    <citation type="submission" date="2023-04" db="EMBL/GenBank/DDBJ databases">
        <authorList>
            <person name="Bu L."/>
            <person name="Lu L."/>
            <person name="Laidemitt M.R."/>
            <person name="Zhang S.M."/>
            <person name="Mutuku M."/>
            <person name="Mkoji G."/>
            <person name="Steinauer M."/>
            <person name="Loker E.S."/>
        </authorList>
    </citation>
    <scope>NUCLEOTIDE SEQUENCE</scope>
    <source>
        <strain evidence="2">KasaAsao</strain>
        <tissue evidence="2">Whole Snail</tissue>
    </source>
</reference>